<gene>
    <name evidence="1" type="ORF">XAT740_LOCUS47071</name>
</gene>
<name>A0A816AE80_ADIRI</name>
<protein>
    <submittedName>
        <fullName evidence="1">Uncharacterized protein</fullName>
    </submittedName>
</protein>
<dbReference type="EMBL" id="CAJNOR010006449">
    <property type="protein sequence ID" value="CAF1595697.1"/>
    <property type="molecule type" value="Genomic_DNA"/>
</dbReference>
<organism evidence="1 2">
    <name type="scientific">Adineta ricciae</name>
    <name type="common">Rotifer</name>
    <dbReference type="NCBI Taxonomy" id="249248"/>
    <lineage>
        <taxon>Eukaryota</taxon>
        <taxon>Metazoa</taxon>
        <taxon>Spiralia</taxon>
        <taxon>Gnathifera</taxon>
        <taxon>Rotifera</taxon>
        <taxon>Eurotatoria</taxon>
        <taxon>Bdelloidea</taxon>
        <taxon>Adinetida</taxon>
        <taxon>Adinetidae</taxon>
        <taxon>Adineta</taxon>
    </lineage>
</organism>
<reference evidence="1" key="1">
    <citation type="submission" date="2021-02" db="EMBL/GenBank/DDBJ databases">
        <authorList>
            <person name="Nowell W R."/>
        </authorList>
    </citation>
    <scope>NUCLEOTIDE SEQUENCE</scope>
</reference>
<proteinExistence type="predicted"/>
<dbReference type="AlphaFoldDB" id="A0A816AE80"/>
<comment type="caution">
    <text evidence="1">The sequence shown here is derived from an EMBL/GenBank/DDBJ whole genome shotgun (WGS) entry which is preliminary data.</text>
</comment>
<accession>A0A816AE80</accession>
<evidence type="ECO:0000313" key="2">
    <source>
        <dbReference type="Proteomes" id="UP000663828"/>
    </source>
</evidence>
<evidence type="ECO:0000313" key="1">
    <source>
        <dbReference type="EMBL" id="CAF1595697.1"/>
    </source>
</evidence>
<dbReference type="Proteomes" id="UP000663828">
    <property type="component" value="Unassembled WGS sequence"/>
</dbReference>
<sequence>MALVQQTRDLFMGGVGLLAASFNLVGVNASNNQMNYRPVERFYYSEYLHDGMIIRQFYVYETLTHHSFVVFQTETGQTFKVHLVADLLPEGYSPIYVEIKPTYWKPDGRRVGGSNRKAIDLKYFISTEIRKFGEYEVGLNDCRHFARSIAAFLTDDELYIITLRFPPYPQNSGYPYTYPMVKCNSLKCTPKDVEQLSLVFASIYEEINHLLTQMQLMLVLSFHHYLLLVVMYTTRQVKFTPDDISKSCNDLPARPKLTACPNNPNKRSF</sequence>
<keyword evidence="2" id="KW-1185">Reference proteome</keyword>